<feature type="domain" description="KATNIP" evidence="3">
    <location>
        <begin position="1155"/>
        <end position="1200"/>
    </location>
</feature>
<feature type="compositionally biased region" description="Basic and acidic residues" evidence="2">
    <location>
        <begin position="630"/>
        <end position="644"/>
    </location>
</feature>
<feature type="region of interest" description="Disordered" evidence="2">
    <location>
        <begin position="161"/>
        <end position="197"/>
    </location>
</feature>
<feature type="region of interest" description="Disordered" evidence="2">
    <location>
        <begin position="112"/>
        <end position="139"/>
    </location>
</feature>
<feature type="region of interest" description="Disordered" evidence="2">
    <location>
        <begin position="1"/>
        <end position="20"/>
    </location>
</feature>
<dbReference type="Pfam" id="PF14652">
    <property type="entry name" value="DUF4457"/>
    <property type="match status" value="3"/>
</dbReference>
<sequence>MAERKRWDKQQPQDGEAKADPVLAKQLKYIKVLEERNRVKKRLAAASKRSDRLQEREEAFVTAFNVPARAASASTSSARSARSATSVLPSKLAGKRDQAKLVKCWSAPSTTLNFGPSSAAGEEEKESRARRPRWNRPQAPMGVAVDHLDGVPLFRLTTYEEAKSERKSGDEEESYLEESFEEFEEDEDERDSADSGRTMREELVIDAIDKVDDDVKPTAAERGDFKSDALGSPVDFSKTTKELVGIIQHLSRAKQRALVDVLQKFQASEQEERDVRVLQSSIGDPAIWKEITSTLASGADNVLPAEEKVGVSTSGAAVSRNPEVPTVVPLKKLLEEQLQWEDQCANEMKERLEREREEKQRILKKSEERRASMMKQLEDEEREIERLMEVKRQERIAKLRALQEETADAGATLIALGSRTTSDGVGSVRADSDYKAVKRNITSKSDKQQYEHACFALNDNLHSADTKGKFDAGSHIKEKKSIPTNVPDSKSQQDLLSIVPKLNLSFDASDMTAVIPPRYEIQVKLLSTWSKTRAVGLTQICVYDQNGEELSVNSESVQLFDQPTGNSLPRTNDMVRGLMKLFNGVAQTNVEKDMWLGRLGDSGTLNSESVDYRSDVSEKFQWVQPNRLQKRAESEPERLADKSSESTPLWLAGSSYTPATSNRSAVTSRFTPNLDTWMADEKPSSGSVTSRRRQGKPAHDVNDDKPRHQQNLVVPSLCSLSSWDSLEKFSKTNRSRLPQPTETIENINNSLKVDSTLELVDAEPKLTTRTPFTTSALLTELRQGSLAAEPLADSETPIRLSLSNYVDTTQCTTKDLVKASILTSADIPVLPNGTWLQIEILSTWGDSYYVGLNGVEIFDHRGELVKFHDPAKQVTACPESINVLEENSDDPRVPKNLVDGVNFTCDDFHMWLAPFTPGHAHYVLIEMTASVSVSMIRIWNYNKSRTHTCRGVREARLILYDSAPRALIRGSERKLADSSGSGKIIFEGEIRQAPGLVRAESMDISNEVILFTQEETILEAIETNDEALRALANEQHREDEEARDIVALAHQSMELQRPRTSDAGSRLVEQNQAIDSDNRRQVHVNNVERPMTMANRSISSRDTALRASIDSWMIEEPQQRSPDAVKMNEGISGRGVSGSEENLGAKLPRGRRLTLQLHGTWGDRNYVGLTQVSVLVGSRGTPIPLDASNVDATPRDLSSVGLIEIVLTTF</sequence>
<feature type="region of interest" description="Disordered" evidence="2">
    <location>
        <begin position="625"/>
        <end position="713"/>
    </location>
</feature>
<feature type="compositionally biased region" description="Low complexity" evidence="2">
    <location>
        <begin position="69"/>
        <end position="86"/>
    </location>
</feature>
<gene>
    <name evidence="4" type="ORF">Pfra01_000760200</name>
</gene>
<evidence type="ECO:0000259" key="3">
    <source>
        <dbReference type="Pfam" id="PF14652"/>
    </source>
</evidence>
<feature type="compositionally biased region" description="Basic and acidic residues" evidence="2">
    <location>
        <begin position="697"/>
        <end position="707"/>
    </location>
</feature>
<feature type="domain" description="KATNIP" evidence="3">
    <location>
        <begin position="817"/>
        <end position="961"/>
    </location>
</feature>
<evidence type="ECO:0000256" key="2">
    <source>
        <dbReference type="SAM" id="MobiDB-lite"/>
    </source>
</evidence>
<dbReference type="InterPro" id="IPR026704">
    <property type="entry name" value="KATNIP"/>
</dbReference>
<dbReference type="PANTHER" id="PTHR21534">
    <property type="entry name" value="KATANIN-INTERACTING PROTEIN"/>
    <property type="match status" value="1"/>
</dbReference>
<dbReference type="OrthoDB" id="304622at2759"/>
<comment type="caution">
    <text evidence="4">The sequence shown here is derived from an EMBL/GenBank/DDBJ whole genome shotgun (WGS) entry which is preliminary data.</text>
</comment>
<reference evidence="4" key="1">
    <citation type="submission" date="2023-04" db="EMBL/GenBank/DDBJ databases">
        <title>Phytophthora fragariaefolia NBRC 109709.</title>
        <authorList>
            <person name="Ichikawa N."/>
            <person name="Sato H."/>
            <person name="Tonouchi N."/>
        </authorList>
    </citation>
    <scope>NUCLEOTIDE SEQUENCE</scope>
    <source>
        <strain evidence="4">NBRC 109709</strain>
    </source>
</reference>
<feature type="coiled-coil region" evidence="1">
    <location>
        <begin position="330"/>
        <end position="397"/>
    </location>
</feature>
<dbReference type="Proteomes" id="UP001165121">
    <property type="component" value="Unassembled WGS sequence"/>
</dbReference>
<proteinExistence type="predicted"/>
<organism evidence="4 5">
    <name type="scientific">Phytophthora fragariaefolia</name>
    <dbReference type="NCBI Taxonomy" id="1490495"/>
    <lineage>
        <taxon>Eukaryota</taxon>
        <taxon>Sar</taxon>
        <taxon>Stramenopiles</taxon>
        <taxon>Oomycota</taxon>
        <taxon>Peronosporomycetes</taxon>
        <taxon>Peronosporales</taxon>
        <taxon>Peronosporaceae</taxon>
        <taxon>Phytophthora</taxon>
    </lineage>
</organism>
<feature type="region of interest" description="Disordered" evidence="2">
    <location>
        <begin position="69"/>
        <end position="92"/>
    </location>
</feature>
<feature type="compositionally biased region" description="Basic and acidic residues" evidence="2">
    <location>
        <begin position="1"/>
        <end position="19"/>
    </location>
</feature>
<feature type="compositionally biased region" description="Acidic residues" evidence="2">
    <location>
        <begin position="170"/>
        <end position="191"/>
    </location>
</feature>
<keyword evidence="5" id="KW-1185">Reference proteome</keyword>
<evidence type="ECO:0000313" key="5">
    <source>
        <dbReference type="Proteomes" id="UP001165121"/>
    </source>
</evidence>
<dbReference type="AlphaFoldDB" id="A0A9W7CFW3"/>
<accession>A0A9W7CFW3</accession>
<name>A0A9W7CFW3_9STRA</name>
<keyword evidence="1" id="KW-0175">Coiled coil</keyword>
<evidence type="ECO:0000256" key="1">
    <source>
        <dbReference type="SAM" id="Coils"/>
    </source>
</evidence>
<dbReference type="EMBL" id="BSXT01000680">
    <property type="protein sequence ID" value="GMF32230.1"/>
    <property type="molecule type" value="Genomic_DNA"/>
</dbReference>
<feature type="domain" description="KATNIP" evidence="3">
    <location>
        <begin position="468"/>
        <end position="598"/>
    </location>
</feature>
<dbReference type="InterPro" id="IPR027859">
    <property type="entry name" value="KATNIP_dom"/>
</dbReference>
<protein>
    <submittedName>
        <fullName evidence="4">Unnamed protein product</fullName>
    </submittedName>
</protein>
<feature type="compositionally biased region" description="Polar residues" evidence="2">
    <location>
        <begin position="654"/>
        <end position="674"/>
    </location>
</feature>
<evidence type="ECO:0000313" key="4">
    <source>
        <dbReference type="EMBL" id="GMF32230.1"/>
    </source>
</evidence>
<dbReference type="PANTHER" id="PTHR21534:SF0">
    <property type="entry name" value="KATANIN-INTERACTING PROTEIN"/>
    <property type="match status" value="1"/>
</dbReference>